<evidence type="ECO:0000313" key="3">
    <source>
        <dbReference type="Proteomes" id="UP000271624"/>
    </source>
</evidence>
<accession>A0A3S1IZG3</accession>
<name>A0A3S1IZG3_9CYAN</name>
<organism evidence="2 3">
    <name type="scientific">Dulcicalothrix desertica PCC 7102</name>
    <dbReference type="NCBI Taxonomy" id="232991"/>
    <lineage>
        <taxon>Bacteria</taxon>
        <taxon>Bacillati</taxon>
        <taxon>Cyanobacteriota</taxon>
        <taxon>Cyanophyceae</taxon>
        <taxon>Nostocales</taxon>
        <taxon>Calotrichaceae</taxon>
        <taxon>Dulcicalothrix</taxon>
    </lineage>
</organism>
<dbReference type="Gene3D" id="1.25.10.10">
    <property type="entry name" value="Leucine-rich Repeat Variant"/>
    <property type="match status" value="1"/>
</dbReference>
<dbReference type="InterPro" id="IPR057893">
    <property type="entry name" value="LRV_2"/>
</dbReference>
<sequence length="231" mass="25358">MSDSLIKQAADINTHPDRLRDLADFCIELARVVAKNPSAPPDVLEVLSGYQHDPEIQRNVTTNPNTPSEVLIALGADFPSELINNPVFPLLVLEKPSLFQEMPLETLLTLSSKRKKGYSNIRAHAIKALIQKDPKKAGAVLAEFVSSDEPTSPRFIFLLHPLAPAEFLEKHANSVCWIERYAVAQNLSTPAHVLSLTCCRCESTGARGSTRKITSALSCVYFGYGASYILI</sequence>
<dbReference type="OrthoDB" id="517778at2"/>
<proteinExistence type="predicted"/>
<feature type="domain" description="Leucine rich repeat variant" evidence="1">
    <location>
        <begin position="7"/>
        <end position="60"/>
    </location>
</feature>
<keyword evidence="3" id="KW-1185">Reference proteome</keyword>
<dbReference type="RefSeq" id="WP_127082263.1">
    <property type="nucleotide sequence ID" value="NZ_RSCL01000009.1"/>
</dbReference>
<gene>
    <name evidence="2" type="ORF">DSM106972_038130</name>
</gene>
<dbReference type="EMBL" id="RSCL01000009">
    <property type="protein sequence ID" value="RUT04992.1"/>
    <property type="molecule type" value="Genomic_DNA"/>
</dbReference>
<reference evidence="2" key="1">
    <citation type="submission" date="2018-12" db="EMBL/GenBank/DDBJ databases">
        <authorList>
            <person name="Will S."/>
            <person name="Neumann-Schaal M."/>
            <person name="Henke P."/>
        </authorList>
    </citation>
    <scope>NUCLEOTIDE SEQUENCE</scope>
    <source>
        <strain evidence="2">PCC 7102</strain>
    </source>
</reference>
<reference evidence="2" key="2">
    <citation type="journal article" date="2019" name="Genome Biol. Evol.">
        <title>Day and night: Metabolic profiles and evolutionary relationships of six axenic non-marine cyanobacteria.</title>
        <authorList>
            <person name="Will S.E."/>
            <person name="Henke P."/>
            <person name="Boedeker C."/>
            <person name="Huang S."/>
            <person name="Brinkmann H."/>
            <person name="Rohde M."/>
            <person name="Jarek M."/>
            <person name="Friedl T."/>
            <person name="Seufert S."/>
            <person name="Schumacher M."/>
            <person name="Overmann J."/>
            <person name="Neumann-Schaal M."/>
            <person name="Petersen J."/>
        </authorList>
    </citation>
    <scope>NUCLEOTIDE SEQUENCE [LARGE SCALE GENOMIC DNA]</scope>
    <source>
        <strain evidence="2">PCC 7102</strain>
    </source>
</reference>
<evidence type="ECO:0000313" key="2">
    <source>
        <dbReference type="EMBL" id="RUT04992.1"/>
    </source>
</evidence>
<protein>
    <recommendedName>
        <fullName evidence="1">Leucine rich repeat variant domain-containing protein</fullName>
    </recommendedName>
</protein>
<dbReference type="AlphaFoldDB" id="A0A3S1IZG3"/>
<evidence type="ECO:0000259" key="1">
    <source>
        <dbReference type="Pfam" id="PF25591"/>
    </source>
</evidence>
<dbReference type="InterPro" id="IPR011989">
    <property type="entry name" value="ARM-like"/>
</dbReference>
<dbReference type="Pfam" id="PF25591">
    <property type="entry name" value="LRV_2"/>
    <property type="match status" value="1"/>
</dbReference>
<comment type="caution">
    <text evidence="2">The sequence shown here is derived from an EMBL/GenBank/DDBJ whole genome shotgun (WGS) entry which is preliminary data.</text>
</comment>
<dbReference type="Proteomes" id="UP000271624">
    <property type="component" value="Unassembled WGS sequence"/>
</dbReference>